<dbReference type="InterPro" id="IPR039569">
    <property type="entry name" value="FAS1-like_DH_region"/>
</dbReference>
<evidence type="ECO:0000313" key="3">
    <source>
        <dbReference type="Proteomes" id="UP000248614"/>
    </source>
</evidence>
<comment type="caution">
    <text evidence="2">The sequence shown here is derived from an EMBL/GenBank/DDBJ whole genome shotgun (WGS) entry which is preliminary data.</text>
</comment>
<dbReference type="Pfam" id="PF13452">
    <property type="entry name" value="FAS1_DH_region"/>
    <property type="match status" value="1"/>
</dbReference>
<evidence type="ECO:0000259" key="1">
    <source>
        <dbReference type="Pfam" id="PF13452"/>
    </source>
</evidence>
<feature type="domain" description="FAS1-like dehydratase" evidence="1">
    <location>
        <begin position="78"/>
        <end position="138"/>
    </location>
</feature>
<dbReference type="AlphaFoldDB" id="A0A2W4ZIX3"/>
<dbReference type="SUPFAM" id="SSF54637">
    <property type="entry name" value="Thioesterase/thiol ester dehydrase-isomerase"/>
    <property type="match status" value="2"/>
</dbReference>
<proteinExistence type="predicted"/>
<reference evidence="2 3" key="1">
    <citation type="submission" date="2017-08" db="EMBL/GenBank/DDBJ databases">
        <title>Infants hospitalized years apart are colonized by the same room-sourced microbial strains.</title>
        <authorList>
            <person name="Brooks B."/>
            <person name="Olm M.R."/>
            <person name="Firek B.A."/>
            <person name="Baker R."/>
            <person name="Thomas B.C."/>
            <person name="Morowitz M.J."/>
            <person name="Banfield J.F."/>
        </authorList>
    </citation>
    <scope>NUCLEOTIDE SEQUENCE [LARGE SCALE GENOMIC DNA]</scope>
    <source>
        <strain evidence="2">S2_018_000_R3_110</strain>
    </source>
</reference>
<sequence>MSEPIDIEHLRTWIGREEVATDVLTPALAERFHTTLGLSGACPRAGDPAPRLIHFCLCQPAAPMDALGEDGHPARGGFLPPVPLPRRMWAGSDILFEGELRVGDTVRQLSRIADVVVKQGRSGTLCFVTVEHQVESGDAIAVRDRQTIVYRALDNGAPTTTRPTPAPLGAAVLSLVPTAPLLFRYSALTFNGHRIHYDHPYATGVEGYPGLVVHGPLQATLLLHLAIRERAGCLPRRFSFRSLSTLFGNDLMCLHAGKVAGDTMELWTTRPQGPVAMQAKAHWE</sequence>
<dbReference type="InterPro" id="IPR052741">
    <property type="entry name" value="Mitochondrial_HTD2"/>
</dbReference>
<protein>
    <submittedName>
        <fullName evidence="2">Protein dehydratase</fullName>
    </submittedName>
</protein>
<gene>
    <name evidence="2" type="ORF">DI632_03510</name>
</gene>
<dbReference type="Gene3D" id="3.10.129.10">
    <property type="entry name" value="Hotdog Thioesterase"/>
    <property type="match status" value="2"/>
</dbReference>
<dbReference type="PANTHER" id="PTHR28152:SF1">
    <property type="entry name" value="HYDROXYACYL-THIOESTER DEHYDRATASE TYPE 2, MITOCHONDRIAL"/>
    <property type="match status" value="1"/>
</dbReference>
<evidence type="ECO:0000313" key="2">
    <source>
        <dbReference type="EMBL" id="PZO79989.1"/>
    </source>
</evidence>
<dbReference type="PANTHER" id="PTHR28152">
    <property type="entry name" value="HYDROXYACYL-THIOESTER DEHYDRATASE TYPE 2, MITOCHONDRIAL"/>
    <property type="match status" value="1"/>
</dbReference>
<dbReference type="EMBL" id="QFNF01000005">
    <property type="protein sequence ID" value="PZO79989.1"/>
    <property type="molecule type" value="Genomic_DNA"/>
</dbReference>
<accession>A0A2W4ZIX3</accession>
<dbReference type="Proteomes" id="UP000248614">
    <property type="component" value="Unassembled WGS sequence"/>
</dbReference>
<dbReference type="GO" id="GO:0019171">
    <property type="term" value="F:(3R)-hydroxyacyl-[acyl-carrier-protein] dehydratase activity"/>
    <property type="evidence" value="ECO:0007669"/>
    <property type="project" value="TreeGrafter"/>
</dbReference>
<organism evidence="2 3">
    <name type="scientific">Sphingomonas hengshuiensis</name>
    <dbReference type="NCBI Taxonomy" id="1609977"/>
    <lineage>
        <taxon>Bacteria</taxon>
        <taxon>Pseudomonadati</taxon>
        <taxon>Pseudomonadota</taxon>
        <taxon>Alphaproteobacteria</taxon>
        <taxon>Sphingomonadales</taxon>
        <taxon>Sphingomonadaceae</taxon>
        <taxon>Sphingomonas</taxon>
    </lineage>
</organism>
<dbReference type="InterPro" id="IPR029069">
    <property type="entry name" value="HotDog_dom_sf"/>
</dbReference>
<name>A0A2W4ZIX3_9SPHN</name>